<dbReference type="SUPFAM" id="SSF88713">
    <property type="entry name" value="Glycoside hydrolase/deacetylase"/>
    <property type="match status" value="1"/>
</dbReference>
<proteinExistence type="predicted"/>
<dbReference type="CDD" id="cd10801">
    <property type="entry name" value="LamB_YcsF_like_1"/>
    <property type="match status" value="1"/>
</dbReference>
<sequence length="241" mass="27014">MTKKQLPEINCDLGEGIPSEEKIFPWIDAASIACGGHYGDRSSIYQSLQLAKKFGKNVGAHPSYPDRENFGRQSISISNEDLIQSIQTQLNLFLEVANDLGFTLDHIKFHGALYNDAAKRVDLAASLTNFLLKTYPQTPVFTPPNSEMERLCIEKGLPIRREVFADRAYHSDYSLVSRNIKGSLLSDFESINHQLDPLFTKGELISIEGVHLPIQADTLCFHGDNPGLDSFLSAIRQTWWT</sequence>
<reference evidence="2" key="1">
    <citation type="submission" date="2016-11" db="EMBL/GenBank/DDBJ databases">
        <authorList>
            <person name="Varghese N."/>
            <person name="Submissions S."/>
        </authorList>
    </citation>
    <scope>NUCLEOTIDE SEQUENCE [LARGE SCALE GENOMIC DNA]</scope>
    <source>
        <strain evidence="2">DSM 15292</strain>
    </source>
</reference>
<evidence type="ECO:0000313" key="2">
    <source>
        <dbReference type="Proteomes" id="UP000185221"/>
    </source>
</evidence>
<keyword evidence="2" id="KW-1185">Reference proteome</keyword>
<dbReference type="Gene3D" id="3.20.20.370">
    <property type="entry name" value="Glycoside hydrolase/deacetylase"/>
    <property type="match status" value="1"/>
</dbReference>
<dbReference type="InterPro" id="IPR005501">
    <property type="entry name" value="LamB/YcsF/PxpA-like"/>
</dbReference>
<dbReference type="Pfam" id="PF03746">
    <property type="entry name" value="LamB_YcsF"/>
    <property type="match status" value="1"/>
</dbReference>
<protein>
    <submittedName>
        <fullName evidence="1">UPF0271 protein</fullName>
    </submittedName>
</protein>
<accession>A0A1N6E546</accession>
<dbReference type="PANTHER" id="PTHR30292:SF0">
    <property type="entry name" value="5-OXOPROLINASE SUBUNIT A"/>
    <property type="match status" value="1"/>
</dbReference>
<dbReference type="InterPro" id="IPR011330">
    <property type="entry name" value="Glyco_hydro/deAcase_b/a-brl"/>
</dbReference>
<dbReference type="RefSeq" id="WP_074224424.1">
    <property type="nucleotide sequence ID" value="NZ_FSRC01000001.1"/>
</dbReference>
<evidence type="ECO:0000313" key="1">
    <source>
        <dbReference type="EMBL" id="SIN78111.1"/>
    </source>
</evidence>
<dbReference type="STRING" id="226505.SAMN05444394_1724"/>
<dbReference type="PANTHER" id="PTHR30292">
    <property type="entry name" value="UNCHARACTERIZED PROTEIN YBGL-RELATED"/>
    <property type="match status" value="1"/>
</dbReference>
<dbReference type="GO" id="GO:0005975">
    <property type="term" value="P:carbohydrate metabolic process"/>
    <property type="evidence" value="ECO:0007669"/>
    <property type="project" value="InterPro"/>
</dbReference>
<dbReference type="AlphaFoldDB" id="A0A1N6E546"/>
<name>A0A1N6E546_9BACT</name>
<organism evidence="1 2">
    <name type="scientific">Algoriphagus halophilus</name>
    <dbReference type="NCBI Taxonomy" id="226505"/>
    <lineage>
        <taxon>Bacteria</taxon>
        <taxon>Pseudomonadati</taxon>
        <taxon>Bacteroidota</taxon>
        <taxon>Cytophagia</taxon>
        <taxon>Cytophagales</taxon>
        <taxon>Cyclobacteriaceae</taxon>
        <taxon>Algoriphagus</taxon>
    </lineage>
</organism>
<dbReference type="OrthoDB" id="9773478at2"/>
<dbReference type="EMBL" id="FSRC01000001">
    <property type="protein sequence ID" value="SIN78111.1"/>
    <property type="molecule type" value="Genomic_DNA"/>
</dbReference>
<gene>
    <name evidence="1" type="ORF">SAMN05444394_1724</name>
</gene>
<dbReference type="Proteomes" id="UP000185221">
    <property type="component" value="Unassembled WGS sequence"/>
</dbReference>